<gene>
    <name evidence="1" type="ORF">WAK64_12970</name>
</gene>
<evidence type="ECO:0000313" key="2">
    <source>
        <dbReference type="Proteomes" id="UP001312865"/>
    </source>
</evidence>
<accession>A0ABU8HFA2</accession>
<organism evidence="1 2">
    <name type="scientific">Bacillus spongiae</name>
    <dbReference type="NCBI Taxonomy" id="2683610"/>
    <lineage>
        <taxon>Bacteria</taxon>
        <taxon>Bacillati</taxon>
        <taxon>Bacillota</taxon>
        <taxon>Bacilli</taxon>
        <taxon>Bacillales</taxon>
        <taxon>Bacillaceae</taxon>
        <taxon>Bacillus</taxon>
    </lineage>
</organism>
<comment type="caution">
    <text evidence="1">The sequence shown here is derived from an EMBL/GenBank/DDBJ whole genome shotgun (WGS) entry which is preliminary data.</text>
</comment>
<protein>
    <submittedName>
        <fullName evidence="1">Uncharacterized protein</fullName>
    </submittedName>
</protein>
<proteinExistence type="predicted"/>
<dbReference type="EMBL" id="JBBAXC010000010">
    <property type="protein sequence ID" value="MEI5907967.1"/>
    <property type="molecule type" value="Genomic_DNA"/>
</dbReference>
<evidence type="ECO:0000313" key="1">
    <source>
        <dbReference type="EMBL" id="MEI5907967.1"/>
    </source>
</evidence>
<dbReference type="RefSeq" id="WP_336587409.1">
    <property type="nucleotide sequence ID" value="NZ_JBBAXC010000010.1"/>
</dbReference>
<dbReference type="Proteomes" id="UP001312865">
    <property type="component" value="Unassembled WGS sequence"/>
</dbReference>
<name>A0ABU8HFA2_9BACI</name>
<reference evidence="1 2" key="1">
    <citation type="journal article" date="2018" name="J. Microbiol.">
        <title>Bacillus spongiae sp. nov., isolated from sponge of Jeju Island.</title>
        <authorList>
            <person name="Lee G.E."/>
            <person name="Im W.T."/>
            <person name="Park J.S."/>
        </authorList>
    </citation>
    <scope>NUCLEOTIDE SEQUENCE [LARGE SCALE GENOMIC DNA]</scope>
    <source>
        <strain evidence="1 2">135PIL107-10</strain>
    </source>
</reference>
<sequence length="50" mass="6003">MVENKKEMKAIFQKLRQMGIKVELTIPRSQLSVYRPKDNCCRQTTMLNFR</sequence>
<keyword evidence="2" id="KW-1185">Reference proteome</keyword>